<comment type="subcellular location">
    <subcellularLocation>
        <location evidence="1">Endoplasmic reticulum</location>
    </subcellularLocation>
</comment>
<dbReference type="PROSITE" id="PS50005">
    <property type="entry name" value="TPR"/>
    <property type="match status" value="3"/>
</dbReference>
<dbReference type="EMBL" id="AMQN01002774">
    <property type="status" value="NOT_ANNOTATED_CDS"/>
    <property type="molecule type" value="Genomic_DNA"/>
</dbReference>
<dbReference type="OMA" id="EMRASCY"/>
<dbReference type="InterPro" id="IPR036869">
    <property type="entry name" value="J_dom_sf"/>
</dbReference>
<dbReference type="GO" id="GO:0005783">
    <property type="term" value="C:endoplasmic reticulum"/>
    <property type="evidence" value="ECO:0007669"/>
    <property type="project" value="UniProtKB-SubCell"/>
</dbReference>
<evidence type="ECO:0000313" key="11">
    <source>
        <dbReference type="Proteomes" id="UP000014760"/>
    </source>
</evidence>
<dbReference type="InterPro" id="IPR001623">
    <property type="entry name" value="DnaJ_domain"/>
</dbReference>
<feature type="chain" id="PRO_5008787010" description="J domain-containing protein" evidence="7">
    <location>
        <begin position="28"/>
        <end position="467"/>
    </location>
</feature>
<dbReference type="Gene3D" id="1.25.40.10">
    <property type="entry name" value="Tetratricopeptide repeat domain"/>
    <property type="match status" value="1"/>
</dbReference>
<evidence type="ECO:0000256" key="6">
    <source>
        <dbReference type="SAM" id="MobiDB-lite"/>
    </source>
</evidence>
<dbReference type="PANTHER" id="PTHR44140">
    <property type="entry name" value="LD25575P"/>
    <property type="match status" value="1"/>
</dbReference>
<evidence type="ECO:0000256" key="3">
    <source>
        <dbReference type="ARBA" id="ARBA00022824"/>
    </source>
</evidence>
<dbReference type="Pfam" id="PF13181">
    <property type="entry name" value="TPR_8"/>
    <property type="match status" value="1"/>
</dbReference>
<dbReference type="STRING" id="283909.R7THA3"/>
<dbReference type="Pfam" id="PF13432">
    <property type="entry name" value="TPR_16"/>
    <property type="match status" value="1"/>
</dbReference>
<dbReference type="SMART" id="SM00271">
    <property type="entry name" value="DnaJ"/>
    <property type="match status" value="1"/>
</dbReference>
<dbReference type="PANTHER" id="PTHR44140:SF2">
    <property type="entry name" value="LD25575P"/>
    <property type="match status" value="1"/>
</dbReference>
<name>R7THA3_CAPTE</name>
<dbReference type="CDD" id="cd06257">
    <property type="entry name" value="DnaJ"/>
    <property type="match status" value="1"/>
</dbReference>
<dbReference type="Pfam" id="PF00226">
    <property type="entry name" value="DnaJ"/>
    <property type="match status" value="1"/>
</dbReference>
<dbReference type="Pfam" id="PF14559">
    <property type="entry name" value="TPR_19"/>
    <property type="match status" value="1"/>
</dbReference>
<evidence type="ECO:0000256" key="4">
    <source>
        <dbReference type="PROSITE-ProRule" id="PRU00339"/>
    </source>
</evidence>
<dbReference type="FunCoup" id="R7THA3">
    <property type="interactions" value="1855"/>
</dbReference>
<dbReference type="InterPro" id="IPR051727">
    <property type="entry name" value="DnaJ_C3_Co-chaperones"/>
</dbReference>
<feature type="signal peptide" evidence="7">
    <location>
        <begin position="1"/>
        <end position="27"/>
    </location>
</feature>
<feature type="repeat" description="TPR" evidence="4">
    <location>
        <begin position="190"/>
        <end position="223"/>
    </location>
</feature>
<dbReference type="EnsemblMetazoa" id="CapteT228061">
    <property type="protein sequence ID" value="CapteP228061"/>
    <property type="gene ID" value="CapteG228061"/>
</dbReference>
<accession>R7THA3</accession>
<dbReference type="SUPFAM" id="SSF46565">
    <property type="entry name" value="Chaperone J-domain"/>
    <property type="match status" value="1"/>
</dbReference>
<dbReference type="PROSITE" id="PS50076">
    <property type="entry name" value="DNAJ_2"/>
    <property type="match status" value="1"/>
</dbReference>
<dbReference type="GO" id="GO:0051787">
    <property type="term" value="F:misfolded protein binding"/>
    <property type="evidence" value="ECO:0007669"/>
    <property type="project" value="TreeGrafter"/>
</dbReference>
<evidence type="ECO:0000313" key="9">
    <source>
        <dbReference type="EMBL" id="ELT92807.1"/>
    </source>
</evidence>
<feature type="repeat" description="TPR" evidence="4">
    <location>
        <begin position="65"/>
        <end position="98"/>
    </location>
</feature>
<keyword evidence="5" id="KW-0175">Coiled coil</keyword>
<keyword evidence="2 7" id="KW-0732">Signal</keyword>
<protein>
    <recommendedName>
        <fullName evidence="8">J domain-containing protein</fullName>
    </recommendedName>
</protein>
<dbReference type="PRINTS" id="PR00625">
    <property type="entry name" value="JDOMAIN"/>
</dbReference>
<evidence type="ECO:0000256" key="7">
    <source>
        <dbReference type="SAM" id="SignalP"/>
    </source>
</evidence>
<keyword evidence="3" id="KW-0256">Endoplasmic reticulum</keyword>
<evidence type="ECO:0000256" key="1">
    <source>
        <dbReference type="ARBA" id="ARBA00004240"/>
    </source>
</evidence>
<dbReference type="GO" id="GO:0051087">
    <property type="term" value="F:protein-folding chaperone binding"/>
    <property type="evidence" value="ECO:0007669"/>
    <property type="project" value="TreeGrafter"/>
</dbReference>
<proteinExistence type="predicted"/>
<dbReference type="AlphaFoldDB" id="R7THA3"/>
<evidence type="ECO:0000256" key="2">
    <source>
        <dbReference type="ARBA" id="ARBA00022729"/>
    </source>
</evidence>
<reference evidence="9 11" key="2">
    <citation type="journal article" date="2013" name="Nature">
        <title>Insights into bilaterian evolution from three spiralian genomes.</title>
        <authorList>
            <person name="Simakov O."/>
            <person name="Marletaz F."/>
            <person name="Cho S.J."/>
            <person name="Edsinger-Gonzales E."/>
            <person name="Havlak P."/>
            <person name="Hellsten U."/>
            <person name="Kuo D.H."/>
            <person name="Larsson T."/>
            <person name="Lv J."/>
            <person name="Arendt D."/>
            <person name="Savage R."/>
            <person name="Osoegawa K."/>
            <person name="de Jong P."/>
            <person name="Grimwood J."/>
            <person name="Chapman J.A."/>
            <person name="Shapiro H."/>
            <person name="Aerts A."/>
            <person name="Otillar R.P."/>
            <person name="Terry A.Y."/>
            <person name="Boore J.L."/>
            <person name="Grigoriev I.V."/>
            <person name="Lindberg D.R."/>
            <person name="Seaver E.C."/>
            <person name="Weisblat D.A."/>
            <person name="Putnam N.H."/>
            <person name="Rokhsar D.S."/>
        </authorList>
    </citation>
    <scope>NUCLEOTIDE SEQUENCE</scope>
    <source>
        <strain evidence="9 11">I ESC-2004</strain>
    </source>
</reference>
<reference evidence="11" key="1">
    <citation type="submission" date="2012-12" db="EMBL/GenBank/DDBJ databases">
        <authorList>
            <person name="Hellsten U."/>
            <person name="Grimwood J."/>
            <person name="Chapman J.A."/>
            <person name="Shapiro H."/>
            <person name="Aerts A."/>
            <person name="Otillar R.P."/>
            <person name="Terry A.Y."/>
            <person name="Boore J.L."/>
            <person name="Simakov O."/>
            <person name="Marletaz F."/>
            <person name="Cho S.-J."/>
            <person name="Edsinger-Gonzales E."/>
            <person name="Havlak P."/>
            <person name="Kuo D.-H."/>
            <person name="Larsson T."/>
            <person name="Lv J."/>
            <person name="Arendt D."/>
            <person name="Savage R."/>
            <person name="Osoegawa K."/>
            <person name="de Jong P."/>
            <person name="Lindberg D.R."/>
            <person name="Seaver E.C."/>
            <person name="Weisblat D.A."/>
            <person name="Putnam N.H."/>
            <person name="Grigoriev I.V."/>
            <person name="Rokhsar D.S."/>
        </authorList>
    </citation>
    <scope>NUCLEOTIDE SEQUENCE</scope>
    <source>
        <strain evidence="11">I ESC-2004</strain>
    </source>
</reference>
<dbReference type="GO" id="GO:0034975">
    <property type="term" value="P:protein folding in endoplasmic reticulum"/>
    <property type="evidence" value="ECO:0007669"/>
    <property type="project" value="TreeGrafter"/>
</dbReference>
<dbReference type="EMBL" id="KB310004">
    <property type="protein sequence ID" value="ELT92807.1"/>
    <property type="molecule type" value="Genomic_DNA"/>
</dbReference>
<feature type="region of interest" description="Disordered" evidence="6">
    <location>
        <begin position="420"/>
        <end position="452"/>
    </location>
</feature>
<evidence type="ECO:0000256" key="5">
    <source>
        <dbReference type="SAM" id="Coils"/>
    </source>
</evidence>
<dbReference type="OrthoDB" id="1726119at2759"/>
<gene>
    <name evidence="9" type="ORF">CAPTEDRAFT_228061</name>
</gene>
<feature type="coiled-coil region" evidence="5">
    <location>
        <begin position="305"/>
        <end position="361"/>
    </location>
</feature>
<evidence type="ECO:0000313" key="10">
    <source>
        <dbReference type="EnsemblMetazoa" id="CapteP228061"/>
    </source>
</evidence>
<dbReference type="HOGENOM" id="CLU_015935_0_0_1"/>
<reference evidence="10" key="3">
    <citation type="submission" date="2015-06" db="UniProtKB">
        <authorList>
            <consortium name="EnsemblMetazoa"/>
        </authorList>
    </citation>
    <scope>IDENTIFICATION</scope>
</reference>
<dbReference type="Proteomes" id="UP000014760">
    <property type="component" value="Unassembled WGS sequence"/>
</dbReference>
<sequence length="467" mass="53184">MLSLQGFLGTLPILLLSLDINFAGIDANKDVEQHLEMGKKMLAAGQLSDALSHYHAAVEGDPNNYMTYFRRATVFLAMGKSKSALPDLDKVIELKPDFTAARSRRGNVKLKQGALDSALIDYQAIVDKEPGDAEAIGYLTNVDIFVPFLQSCPWDPELRELRADCYIQIGDYFKAVGDIQPTTKLRNDNTAAYFKLSQLYYQMGEADTSLMEVRECLKLDPDHKECFPFYKKVKKLNKQMESTLNFINNEQWEECVRKADAMLTTEPKAHSYVLRAKGHKCHCYAKSGATAEALAACQEVFDLDADNLEALCDRAEAYINNEQYEEAINDYQRAEENGHKTERVEEGLNRAQKLLKQSKKRDYYKILGVKRNARKREIEKAYRKLAAQWHPDLFPEEEKAEAEKKFIDIAAAKEVLTDPDMRQKFDNGEDPLDAEEQAQGGHHHPHWQQGFNPFGNSGFGNFKFHFN</sequence>
<evidence type="ECO:0000259" key="8">
    <source>
        <dbReference type="PROSITE" id="PS50076"/>
    </source>
</evidence>
<dbReference type="SUPFAM" id="SSF48452">
    <property type="entry name" value="TPR-like"/>
    <property type="match status" value="1"/>
</dbReference>
<feature type="repeat" description="TPR" evidence="4">
    <location>
        <begin position="31"/>
        <end position="64"/>
    </location>
</feature>
<keyword evidence="11" id="KW-1185">Reference proteome</keyword>
<organism evidence="9">
    <name type="scientific">Capitella teleta</name>
    <name type="common">Polychaete worm</name>
    <dbReference type="NCBI Taxonomy" id="283909"/>
    <lineage>
        <taxon>Eukaryota</taxon>
        <taxon>Metazoa</taxon>
        <taxon>Spiralia</taxon>
        <taxon>Lophotrochozoa</taxon>
        <taxon>Annelida</taxon>
        <taxon>Polychaeta</taxon>
        <taxon>Sedentaria</taxon>
        <taxon>Scolecida</taxon>
        <taxon>Capitellidae</taxon>
        <taxon>Capitella</taxon>
    </lineage>
</organism>
<dbReference type="Gene3D" id="1.10.287.110">
    <property type="entry name" value="DnaJ domain"/>
    <property type="match status" value="1"/>
</dbReference>
<dbReference type="InterPro" id="IPR019734">
    <property type="entry name" value="TPR_rpt"/>
</dbReference>
<dbReference type="SMART" id="SM00028">
    <property type="entry name" value="TPR"/>
    <property type="match status" value="7"/>
</dbReference>
<keyword evidence="4" id="KW-0802">TPR repeat</keyword>
<feature type="domain" description="J" evidence="8">
    <location>
        <begin position="362"/>
        <end position="429"/>
    </location>
</feature>
<dbReference type="InterPro" id="IPR011990">
    <property type="entry name" value="TPR-like_helical_dom_sf"/>
</dbReference>